<dbReference type="EnsemblPlants" id="PNT60608">
    <property type="protein sequence ID" value="PNT60608"/>
    <property type="gene ID" value="BRADI_5g02083v3"/>
</dbReference>
<organism evidence="2">
    <name type="scientific">Brachypodium distachyon</name>
    <name type="common">Purple false brome</name>
    <name type="synonym">Trachynia distachya</name>
    <dbReference type="NCBI Taxonomy" id="15368"/>
    <lineage>
        <taxon>Eukaryota</taxon>
        <taxon>Viridiplantae</taxon>
        <taxon>Streptophyta</taxon>
        <taxon>Embryophyta</taxon>
        <taxon>Tracheophyta</taxon>
        <taxon>Spermatophyta</taxon>
        <taxon>Magnoliopsida</taxon>
        <taxon>Liliopsida</taxon>
        <taxon>Poales</taxon>
        <taxon>Poaceae</taxon>
        <taxon>BOP clade</taxon>
        <taxon>Pooideae</taxon>
        <taxon>Stipodae</taxon>
        <taxon>Brachypodieae</taxon>
        <taxon>Brachypodium</taxon>
    </lineage>
</organism>
<evidence type="ECO:0000256" key="1">
    <source>
        <dbReference type="SAM" id="MobiDB-lite"/>
    </source>
</evidence>
<name>A0A2K2CF03_BRADI</name>
<evidence type="ECO:0000313" key="4">
    <source>
        <dbReference type="Proteomes" id="UP000008810"/>
    </source>
</evidence>
<reference evidence="2 3" key="1">
    <citation type="journal article" date="2010" name="Nature">
        <title>Genome sequencing and analysis of the model grass Brachypodium distachyon.</title>
        <authorList>
            <consortium name="International Brachypodium Initiative"/>
        </authorList>
    </citation>
    <scope>NUCLEOTIDE SEQUENCE [LARGE SCALE GENOMIC DNA]</scope>
    <source>
        <strain evidence="2 3">Bd21</strain>
    </source>
</reference>
<reference evidence="2" key="2">
    <citation type="submission" date="2017-06" db="EMBL/GenBank/DDBJ databases">
        <title>WGS assembly of Brachypodium distachyon.</title>
        <authorList>
            <consortium name="The International Brachypodium Initiative"/>
            <person name="Lucas S."/>
            <person name="Harmon-Smith M."/>
            <person name="Lail K."/>
            <person name="Tice H."/>
            <person name="Grimwood J."/>
            <person name="Bruce D."/>
            <person name="Barry K."/>
            <person name="Shu S."/>
            <person name="Lindquist E."/>
            <person name="Wang M."/>
            <person name="Pitluck S."/>
            <person name="Vogel J.P."/>
            <person name="Garvin D.F."/>
            <person name="Mockler T.C."/>
            <person name="Schmutz J."/>
            <person name="Rokhsar D."/>
            <person name="Bevan M.W."/>
        </authorList>
    </citation>
    <scope>NUCLEOTIDE SEQUENCE</scope>
    <source>
        <strain evidence="2">Bd21</strain>
    </source>
</reference>
<dbReference type="Proteomes" id="UP000008810">
    <property type="component" value="Chromosome 5"/>
</dbReference>
<proteinExistence type="predicted"/>
<gene>
    <name evidence="2" type="ORF">BRADI_5g02083v3</name>
</gene>
<feature type="compositionally biased region" description="Gly residues" evidence="1">
    <location>
        <begin position="83"/>
        <end position="92"/>
    </location>
</feature>
<protein>
    <submittedName>
        <fullName evidence="2 3">Uncharacterized protein</fullName>
    </submittedName>
</protein>
<feature type="region of interest" description="Disordered" evidence="1">
    <location>
        <begin position="1"/>
        <end position="101"/>
    </location>
</feature>
<keyword evidence="4" id="KW-1185">Reference proteome</keyword>
<dbReference type="Gramene" id="PNT60608">
    <property type="protein sequence ID" value="PNT60608"/>
    <property type="gene ID" value="BRADI_5g02083v3"/>
</dbReference>
<dbReference type="AlphaFoldDB" id="A0A2K2CF03"/>
<evidence type="ECO:0000313" key="3">
    <source>
        <dbReference type="EnsemblPlants" id="PNT60608"/>
    </source>
</evidence>
<evidence type="ECO:0000313" key="2">
    <source>
        <dbReference type="EMBL" id="PNT60608.1"/>
    </source>
</evidence>
<dbReference type="EMBL" id="CM000884">
    <property type="protein sequence ID" value="PNT60608.1"/>
    <property type="molecule type" value="Genomic_DNA"/>
</dbReference>
<dbReference type="InParanoid" id="A0A2K2CF03"/>
<reference evidence="3" key="3">
    <citation type="submission" date="2018-08" db="UniProtKB">
        <authorList>
            <consortium name="EnsemblPlants"/>
        </authorList>
    </citation>
    <scope>IDENTIFICATION</scope>
    <source>
        <strain evidence="3">cv. Bd21</strain>
    </source>
</reference>
<sequence length="125" mass="13587">MGHAIAGTPSACEERARAEEVELPNCSGGSEPRRSGGAAGHADSRRTVRRRRDRRVGDGAAPWQRERERKNGGERWRRREAGRGGGSEGGAVGSRAAMGTHGWFGDFNGWTRGYENTLKCEDSFA</sequence>
<accession>A0A2K2CF03</accession>
<feature type="compositionally biased region" description="Basic and acidic residues" evidence="1">
    <location>
        <begin position="64"/>
        <end position="82"/>
    </location>
</feature>